<reference evidence="3" key="1">
    <citation type="submission" date="2021-12" db="EMBL/GenBank/DDBJ databases">
        <title>Discovery of the Pendulisporaceae a myxobacterial family with distinct sporulation behavior and unique specialized metabolism.</title>
        <authorList>
            <person name="Garcia R."/>
            <person name="Popoff A."/>
            <person name="Bader C.D."/>
            <person name="Loehr J."/>
            <person name="Walesch S."/>
            <person name="Walt C."/>
            <person name="Boldt J."/>
            <person name="Bunk B."/>
            <person name="Haeckl F.J.F.P.J."/>
            <person name="Gunesch A.P."/>
            <person name="Birkelbach J."/>
            <person name="Nuebel U."/>
            <person name="Pietschmann T."/>
            <person name="Bach T."/>
            <person name="Mueller R."/>
        </authorList>
    </citation>
    <scope>NUCLEOTIDE SEQUENCE</scope>
    <source>
        <strain evidence="3">MSr11367</strain>
    </source>
</reference>
<dbReference type="InterPro" id="IPR027268">
    <property type="entry name" value="Peptidase_M4/M1_CTD_sf"/>
</dbReference>
<dbReference type="InterPro" id="IPR040756">
    <property type="entry name" value="Peptidase_M61_N"/>
</dbReference>
<dbReference type="Proteomes" id="UP001374803">
    <property type="component" value="Chromosome"/>
</dbReference>
<evidence type="ECO:0000313" key="3">
    <source>
        <dbReference type="EMBL" id="WXB00811.1"/>
    </source>
</evidence>
<dbReference type="Gene3D" id="1.10.390.10">
    <property type="entry name" value="Neutral Protease Domain 2"/>
    <property type="match status" value="1"/>
</dbReference>
<feature type="domain" description="Peptidase M61 N-terminal" evidence="2">
    <location>
        <begin position="189"/>
        <end position="361"/>
    </location>
</feature>
<gene>
    <name evidence="3" type="ORF">LVJ94_28300</name>
</gene>
<dbReference type="Gene3D" id="2.60.40.3650">
    <property type="match status" value="1"/>
</dbReference>
<feature type="domain" description="Peptidase M61 catalytic" evidence="1">
    <location>
        <begin position="461"/>
        <end position="577"/>
    </location>
</feature>
<organism evidence="3 4">
    <name type="scientific">Pendulispora rubella</name>
    <dbReference type="NCBI Taxonomy" id="2741070"/>
    <lineage>
        <taxon>Bacteria</taxon>
        <taxon>Pseudomonadati</taxon>
        <taxon>Myxococcota</taxon>
        <taxon>Myxococcia</taxon>
        <taxon>Myxococcales</taxon>
        <taxon>Sorangiineae</taxon>
        <taxon>Pendulisporaceae</taxon>
        <taxon>Pendulispora</taxon>
    </lineage>
</organism>
<sequence>MAAPFAFAAAFGLPACAPASSSRPSVVVPTIAARPEDVATLEGLMRAFYETVNIAPDAPRQWDRDRTTYLPGARIVAIDEKVSIWDHQGFVDFAEPLLRHGFRERELVRRVRRYGNIANIESSYESFVGPQETVSRGVNYIQTFYDGQRWWITGLVWQTEDAAHPIPADLLPAPPPAAQSILRAGVIQVAVDARDAPRKMVHAKLTVPANPGPLTLLYPKWIPGEHGPTGPIVNLTGLRFSAGGKPIAWERDPSDMYAFHCTVPPGAHAVEVEIDALSAVTSGQFSAGPSMTSQLADLSWNHVVLYPKGTSPDGLTYRASLQLPRGWKYATALPTARESGDTIEFAPVSLTTLIDSPAVAGAHFKEIDLGAGGILPGSPRHVLDMVADSEGALAMGPEHIASMKRLVGEAHALFGSYHYGRYRFLCTLSDDVPSFGLEHHESSDNRLPEKAFRDERKRKAFASLLPHEFVHSWNGKYRRPAGLATSDYQEPMKGDLLWSYEGLTDYLGIVLTARSGLWSAADFRENLAFAAGAMEAAGGRSWRSLHDTSVSGQVLYSAPSEWASWRRSADFYLEGDLLWLEADMLIRNKTGGKRSLDDFTRRFYGGASGAPKVAPYTLDDVVTALGDVVAHDWRAFFAERTSSTAGAPLHGIAASGWRLTYTGEPNEMADRVDEELKQIDLRFSVGLVLKDDGTVLDVAPATPAAKAGIAPGMKLAAVGGRKYATELVRDAIRSKEPFELLVHDGAYVKVHRIDYRGGLRYPHLERDASKPDRLGNLLAPRTQK</sequence>
<dbReference type="Pfam" id="PF05299">
    <property type="entry name" value="Peptidase_M61"/>
    <property type="match status" value="1"/>
</dbReference>
<proteinExistence type="predicted"/>
<evidence type="ECO:0000313" key="4">
    <source>
        <dbReference type="Proteomes" id="UP001374803"/>
    </source>
</evidence>
<evidence type="ECO:0000259" key="1">
    <source>
        <dbReference type="Pfam" id="PF05299"/>
    </source>
</evidence>
<dbReference type="Pfam" id="PF17899">
    <property type="entry name" value="Peptidase_M61_N"/>
    <property type="match status" value="1"/>
</dbReference>
<protein>
    <submittedName>
        <fullName evidence="3">M61 family peptidase</fullName>
    </submittedName>
</protein>
<dbReference type="EMBL" id="CP089983">
    <property type="protein sequence ID" value="WXB00811.1"/>
    <property type="molecule type" value="Genomic_DNA"/>
</dbReference>
<dbReference type="SUPFAM" id="SSF55486">
    <property type="entry name" value="Metalloproteases ('zincins'), catalytic domain"/>
    <property type="match status" value="1"/>
</dbReference>
<name>A0ABZ2KTD3_9BACT</name>
<dbReference type="InterPro" id="IPR007963">
    <property type="entry name" value="Peptidase_M61_catalytic"/>
</dbReference>
<evidence type="ECO:0000259" key="2">
    <source>
        <dbReference type="Pfam" id="PF17899"/>
    </source>
</evidence>
<dbReference type="RefSeq" id="WP_394830413.1">
    <property type="nucleotide sequence ID" value="NZ_CP089929.1"/>
</dbReference>
<accession>A0ABZ2KTD3</accession>
<keyword evidence="4" id="KW-1185">Reference proteome</keyword>